<reference evidence="2" key="1">
    <citation type="submission" date="2013-07" db="EMBL/GenBank/DDBJ databases">
        <authorList>
            <person name="McIlroy S."/>
        </authorList>
    </citation>
    <scope>NUCLEOTIDE SEQUENCE [LARGE SCALE GENOMIC DNA]</scope>
    <source>
        <strain evidence="2">Run_A_D11</strain>
    </source>
</reference>
<name>W6M503_9GAMM</name>
<dbReference type="PANTHER" id="PTHR38602">
    <property type="entry name" value="INNER MEMBRANE PROTEIN-RELATED"/>
    <property type="match status" value="1"/>
</dbReference>
<evidence type="ECO:0000313" key="3">
    <source>
        <dbReference type="Proteomes" id="UP000035760"/>
    </source>
</evidence>
<evidence type="ECO:0000313" key="2">
    <source>
        <dbReference type="EMBL" id="CDI01704.1"/>
    </source>
</evidence>
<dbReference type="OrthoDB" id="9182237at2"/>
<protein>
    <recommendedName>
        <fullName evidence="4">DUF2065 domain-containing protein</fullName>
    </recommendedName>
</protein>
<dbReference type="Pfam" id="PF09838">
    <property type="entry name" value="DUF2065"/>
    <property type="match status" value="1"/>
</dbReference>
<feature type="transmembrane region" description="Helical" evidence="1">
    <location>
        <begin position="6"/>
        <end position="22"/>
    </location>
</feature>
<dbReference type="InterPro" id="IPR019201">
    <property type="entry name" value="DUF2065"/>
</dbReference>
<proteinExistence type="predicted"/>
<accession>W6M503</accession>
<gene>
    <name evidence="2" type="primary">yjeT</name>
    <name evidence="2" type="ORF">BN873_20028</name>
</gene>
<keyword evidence="1" id="KW-0812">Transmembrane</keyword>
<dbReference type="PANTHER" id="PTHR38602:SF1">
    <property type="entry name" value="INNER MEMBRANE PROTEIN"/>
    <property type="match status" value="1"/>
</dbReference>
<keyword evidence="1" id="KW-0472">Membrane</keyword>
<evidence type="ECO:0000256" key="1">
    <source>
        <dbReference type="SAM" id="Phobius"/>
    </source>
</evidence>
<evidence type="ECO:0008006" key="4">
    <source>
        <dbReference type="Google" id="ProtNLM"/>
    </source>
</evidence>
<reference evidence="2" key="2">
    <citation type="submission" date="2014-03" db="EMBL/GenBank/DDBJ databases">
        <title>Candidatus Competibacter-lineage genomes retrieved from metagenomes reveal functional metabolic diversity.</title>
        <authorList>
            <person name="McIlroy S.J."/>
            <person name="Albertsen M."/>
            <person name="Andresen E.K."/>
            <person name="Saunders A.M."/>
            <person name="Kristiansen R."/>
            <person name="Stokholm-Bjerregaard M."/>
            <person name="Nielsen K.L."/>
            <person name="Nielsen P.H."/>
        </authorList>
    </citation>
    <scope>NUCLEOTIDE SEQUENCE</scope>
    <source>
        <strain evidence="2">Run_A_D11</strain>
    </source>
</reference>
<dbReference type="STRING" id="1400863.BN873_20028"/>
<dbReference type="RefSeq" id="WP_048671068.1">
    <property type="nucleotide sequence ID" value="NZ_CBTJ020000025.1"/>
</dbReference>
<keyword evidence="3" id="KW-1185">Reference proteome</keyword>
<dbReference type="Proteomes" id="UP000035760">
    <property type="component" value="Unassembled WGS sequence"/>
</dbReference>
<keyword evidence="1" id="KW-1133">Transmembrane helix</keyword>
<organism evidence="2 3">
    <name type="scientific">Candidatus Competibacter denitrificans Run_A_D11</name>
    <dbReference type="NCBI Taxonomy" id="1400863"/>
    <lineage>
        <taxon>Bacteria</taxon>
        <taxon>Pseudomonadati</taxon>
        <taxon>Pseudomonadota</taxon>
        <taxon>Gammaproteobacteria</taxon>
        <taxon>Candidatus Competibacteraceae</taxon>
        <taxon>Candidatus Competibacter</taxon>
    </lineage>
</organism>
<dbReference type="EMBL" id="CBTJ020000025">
    <property type="protein sequence ID" value="CDI01704.1"/>
    <property type="molecule type" value="Genomic_DNA"/>
</dbReference>
<feature type="transmembrane region" description="Helical" evidence="1">
    <location>
        <begin position="42"/>
        <end position="60"/>
    </location>
</feature>
<comment type="caution">
    <text evidence="2">The sequence shown here is derived from an EMBL/GenBank/DDBJ whole genome shotgun (WGS) entry which is preliminary data.</text>
</comment>
<dbReference type="AlphaFoldDB" id="W6M503"/>
<sequence length="61" mass="7022">MWDDLLAAFGLMLVLEGILPFLNPRASRQSLLRITQLEDRLLRLIGLGSMILGLMVLYFFR</sequence>